<dbReference type="SUPFAM" id="SSF144083">
    <property type="entry name" value="Magnesium transport protein CorA, transmembrane region"/>
    <property type="match status" value="1"/>
</dbReference>
<dbReference type="EMBL" id="MU001674">
    <property type="protein sequence ID" value="KAF2460108.1"/>
    <property type="molecule type" value="Genomic_DNA"/>
</dbReference>
<evidence type="ECO:0000256" key="5">
    <source>
        <dbReference type="SAM" id="MobiDB-lite"/>
    </source>
</evidence>
<sequence length="371" mass="42386">MMQNNFTSSWAYSTAMCFSPERRLTSAFVHSLSDHETDDVINKITAHRDDIGRPGLLPSVLLAPRVHSANTKVRDCHSLIAHIEDHTGIFPNWHPNSDCCAKHRKDHKGQKRHFTIDFDQVTNDLTSVSHKLAYCEYVSEVHLPMFETILEIESRVDRFNMDAQPKDRTVEFFQPRETGEAASRLRIRNELLKGSLHDTTRRARYLSKRSQAQVQTIYSLVAQKDSLIAQKNNALSMRDSAAMKVISVITAAFLPATFTATLFSTTFFDFQPEKEGHIASAWLWLYFAVAIILTIIIFSWWYVSSRHVTKKIHKSLGRTEDGERTPLPNRWIGSLMADMYGVFTSPFRRKKAQGDAESSDSSGYDLDKHML</sequence>
<keyword evidence="2 6" id="KW-0812">Transmembrane</keyword>
<keyword evidence="4 6" id="KW-0472">Membrane</keyword>
<gene>
    <name evidence="7" type="ORF">BDY21DRAFT_184939</name>
</gene>
<dbReference type="Proteomes" id="UP000799766">
    <property type="component" value="Unassembled WGS sequence"/>
</dbReference>
<dbReference type="OrthoDB" id="1046782at2759"/>
<dbReference type="GO" id="GO:0046873">
    <property type="term" value="F:metal ion transmembrane transporter activity"/>
    <property type="evidence" value="ECO:0007669"/>
    <property type="project" value="InterPro"/>
</dbReference>
<organism evidence="7 8">
    <name type="scientific">Lineolata rhizophorae</name>
    <dbReference type="NCBI Taxonomy" id="578093"/>
    <lineage>
        <taxon>Eukaryota</taxon>
        <taxon>Fungi</taxon>
        <taxon>Dikarya</taxon>
        <taxon>Ascomycota</taxon>
        <taxon>Pezizomycotina</taxon>
        <taxon>Dothideomycetes</taxon>
        <taxon>Dothideomycetes incertae sedis</taxon>
        <taxon>Lineolatales</taxon>
        <taxon>Lineolataceae</taxon>
        <taxon>Lineolata</taxon>
    </lineage>
</organism>
<feature type="transmembrane region" description="Helical" evidence="6">
    <location>
        <begin position="283"/>
        <end position="303"/>
    </location>
</feature>
<proteinExistence type="predicted"/>
<comment type="subcellular location">
    <subcellularLocation>
        <location evidence="1">Membrane</location>
        <topology evidence="1">Multi-pass membrane protein</topology>
    </subcellularLocation>
</comment>
<dbReference type="InterPro" id="IPR045863">
    <property type="entry name" value="CorA_TM1_TM2"/>
</dbReference>
<dbReference type="InterPro" id="IPR002523">
    <property type="entry name" value="MgTranspt_CorA/ZnTranspt_ZntB"/>
</dbReference>
<evidence type="ECO:0000256" key="1">
    <source>
        <dbReference type="ARBA" id="ARBA00004141"/>
    </source>
</evidence>
<protein>
    <submittedName>
        <fullName evidence="7">Uncharacterized protein</fullName>
    </submittedName>
</protein>
<feature type="transmembrane region" description="Helical" evidence="6">
    <location>
        <begin position="241"/>
        <end position="263"/>
    </location>
</feature>
<dbReference type="Pfam" id="PF01544">
    <property type="entry name" value="CorA"/>
    <property type="match status" value="1"/>
</dbReference>
<dbReference type="GO" id="GO:0016020">
    <property type="term" value="C:membrane"/>
    <property type="evidence" value="ECO:0007669"/>
    <property type="project" value="UniProtKB-SubCell"/>
</dbReference>
<keyword evidence="3 6" id="KW-1133">Transmembrane helix</keyword>
<evidence type="ECO:0000313" key="7">
    <source>
        <dbReference type="EMBL" id="KAF2460108.1"/>
    </source>
</evidence>
<evidence type="ECO:0000256" key="4">
    <source>
        <dbReference type="ARBA" id="ARBA00023136"/>
    </source>
</evidence>
<evidence type="ECO:0000256" key="2">
    <source>
        <dbReference type="ARBA" id="ARBA00022692"/>
    </source>
</evidence>
<feature type="region of interest" description="Disordered" evidence="5">
    <location>
        <begin position="351"/>
        <end position="371"/>
    </location>
</feature>
<keyword evidence="8" id="KW-1185">Reference proteome</keyword>
<dbReference type="Gene3D" id="1.20.58.340">
    <property type="entry name" value="Magnesium transport protein CorA, transmembrane region"/>
    <property type="match status" value="1"/>
</dbReference>
<dbReference type="AlphaFoldDB" id="A0A6A6P8C7"/>
<accession>A0A6A6P8C7</accession>
<evidence type="ECO:0000313" key="8">
    <source>
        <dbReference type="Proteomes" id="UP000799766"/>
    </source>
</evidence>
<reference evidence="7" key="1">
    <citation type="journal article" date="2020" name="Stud. Mycol.">
        <title>101 Dothideomycetes genomes: a test case for predicting lifestyles and emergence of pathogens.</title>
        <authorList>
            <person name="Haridas S."/>
            <person name="Albert R."/>
            <person name="Binder M."/>
            <person name="Bloem J."/>
            <person name="Labutti K."/>
            <person name="Salamov A."/>
            <person name="Andreopoulos B."/>
            <person name="Baker S."/>
            <person name="Barry K."/>
            <person name="Bills G."/>
            <person name="Bluhm B."/>
            <person name="Cannon C."/>
            <person name="Castanera R."/>
            <person name="Culley D."/>
            <person name="Daum C."/>
            <person name="Ezra D."/>
            <person name="Gonzalez J."/>
            <person name="Henrissat B."/>
            <person name="Kuo A."/>
            <person name="Liang C."/>
            <person name="Lipzen A."/>
            <person name="Lutzoni F."/>
            <person name="Magnuson J."/>
            <person name="Mondo S."/>
            <person name="Nolan M."/>
            <person name="Ohm R."/>
            <person name="Pangilinan J."/>
            <person name="Park H.-J."/>
            <person name="Ramirez L."/>
            <person name="Alfaro M."/>
            <person name="Sun H."/>
            <person name="Tritt A."/>
            <person name="Yoshinaga Y."/>
            <person name="Zwiers L.-H."/>
            <person name="Turgeon B."/>
            <person name="Goodwin S."/>
            <person name="Spatafora J."/>
            <person name="Crous P."/>
            <person name="Grigoriev I."/>
        </authorList>
    </citation>
    <scope>NUCLEOTIDE SEQUENCE</scope>
    <source>
        <strain evidence="7">ATCC 16933</strain>
    </source>
</reference>
<evidence type="ECO:0000256" key="3">
    <source>
        <dbReference type="ARBA" id="ARBA00022989"/>
    </source>
</evidence>
<name>A0A6A6P8C7_9PEZI</name>
<evidence type="ECO:0000256" key="6">
    <source>
        <dbReference type="SAM" id="Phobius"/>
    </source>
</evidence>